<feature type="compositionally biased region" description="Basic residues" evidence="1">
    <location>
        <begin position="41"/>
        <end position="53"/>
    </location>
</feature>
<accession>A0A374MR62</accession>
<evidence type="ECO:0000313" key="4">
    <source>
        <dbReference type="Proteomes" id="UP000262524"/>
    </source>
</evidence>
<keyword evidence="2" id="KW-1133">Transmembrane helix</keyword>
<dbReference type="AlphaFoldDB" id="A0A374MR62"/>
<evidence type="ECO:0000313" key="3">
    <source>
        <dbReference type="EMBL" id="RGI73017.1"/>
    </source>
</evidence>
<evidence type="ECO:0000256" key="1">
    <source>
        <dbReference type="SAM" id="MobiDB-lite"/>
    </source>
</evidence>
<protein>
    <submittedName>
        <fullName evidence="3">Uncharacterized protein</fullName>
    </submittedName>
</protein>
<name>A0A374MR62_9FIRM</name>
<sequence length="136" mass="15663">MPKEYCDILLFAIGTTAGLVLGFLFALFILKDVPVISRRVRSRIGKGQKRKQTGKHDKIPKQRKNKEKNIKKKKISFSERISKLTNKTSWSELSCIINKTDPVASVRKKKKKTGRFLPIYQKIKKLKKEDAGKFSQ</sequence>
<keyword evidence="2" id="KW-0472">Membrane</keyword>
<reference evidence="3 4" key="1">
    <citation type="submission" date="2018-08" db="EMBL/GenBank/DDBJ databases">
        <title>A genome reference for cultivated species of the human gut microbiota.</title>
        <authorList>
            <person name="Zou Y."/>
            <person name="Xue W."/>
            <person name="Luo G."/>
        </authorList>
    </citation>
    <scope>NUCLEOTIDE SEQUENCE [LARGE SCALE GENOMIC DNA]</scope>
    <source>
        <strain evidence="3 4">TM10-1AC</strain>
    </source>
</reference>
<keyword evidence="2" id="KW-0812">Transmembrane</keyword>
<feature type="transmembrane region" description="Helical" evidence="2">
    <location>
        <begin position="7"/>
        <end position="30"/>
    </location>
</feature>
<organism evidence="3 4">
    <name type="scientific">Anaerobutyricum hallii</name>
    <dbReference type="NCBI Taxonomy" id="39488"/>
    <lineage>
        <taxon>Bacteria</taxon>
        <taxon>Bacillati</taxon>
        <taxon>Bacillota</taxon>
        <taxon>Clostridia</taxon>
        <taxon>Lachnospirales</taxon>
        <taxon>Lachnospiraceae</taxon>
        <taxon>Anaerobutyricum</taxon>
    </lineage>
</organism>
<comment type="caution">
    <text evidence="3">The sequence shown here is derived from an EMBL/GenBank/DDBJ whole genome shotgun (WGS) entry which is preliminary data.</text>
</comment>
<dbReference type="EMBL" id="QSOE01000254">
    <property type="protein sequence ID" value="RGI73017.1"/>
    <property type="molecule type" value="Genomic_DNA"/>
</dbReference>
<proteinExistence type="predicted"/>
<dbReference type="Proteomes" id="UP000262524">
    <property type="component" value="Unassembled WGS sequence"/>
</dbReference>
<dbReference type="RefSeq" id="WP_117983864.1">
    <property type="nucleotide sequence ID" value="NZ_QSOE01000254.1"/>
</dbReference>
<feature type="region of interest" description="Disordered" evidence="1">
    <location>
        <begin position="41"/>
        <end position="72"/>
    </location>
</feature>
<evidence type="ECO:0000256" key="2">
    <source>
        <dbReference type="SAM" id="Phobius"/>
    </source>
</evidence>
<gene>
    <name evidence="3" type="ORF">DXD91_16510</name>
</gene>
<feature type="compositionally biased region" description="Basic residues" evidence="1">
    <location>
        <begin position="61"/>
        <end position="72"/>
    </location>
</feature>